<protein>
    <submittedName>
        <fullName evidence="2">Uncharacterized protein</fullName>
    </submittedName>
</protein>
<dbReference type="Gramene" id="TraesSTA2D03G01169030.1">
    <property type="protein sequence ID" value="TraesSTA2D03G01169030.1.CDS1"/>
    <property type="gene ID" value="TraesSTA2D03G01169030"/>
</dbReference>
<dbReference type="Gramene" id="TraesCAD_scaffold_090318_01G000100.1">
    <property type="protein sequence ID" value="TraesCAD_scaffold_090318_01G000100.1"/>
    <property type="gene ID" value="TraesCAD_scaffold_090318_01G000100"/>
</dbReference>
<dbReference type="Gramene" id="TraesMAC2D03G01178010.1">
    <property type="protein sequence ID" value="TraesMAC2D03G01178010.1.CDS1"/>
    <property type="gene ID" value="TraesMAC2D03G01178010"/>
</dbReference>
<evidence type="ECO:0000313" key="2">
    <source>
        <dbReference type="EnsemblPlants" id="TraesCS2D02G249300.1.cds1"/>
    </source>
</evidence>
<dbReference type="Gramene" id="TraesJUL2D03G01186200.1">
    <property type="protein sequence ID" value="TraesJUL2D03G01186200.1.CDS1"/>
    <property type="gene ID" value="TraesJUL2D03G01186200"/>
</dbReference>
<dbReference type="Gramene" id="TraesCS2D02G249300.1">
    <property type="protein sequence ID" value="TraesCS2D02G249300.1.cds1"/>
    <property type="gene ID" value="TraesCS2D02G249300"/>
</dbReference>
<accession>A0A3B6DCW4</accession>
<feature type="compositionally biased region" description="Basic and acidic residues" evidence="1">
    <location>
        <begin position="167"/>
        <end position="181"/>
    </location>
</feature>
<evidence type="ECO:0000313" key="3">
    <source>
        <dbReference type="Proteomes" id="UP000019116"/>
    </source>
</evidence>
<reference evidence="2" key="2">
    <citation type="submission" date="2018-10" db="UniProtKB">
        <authorList>
            <consortium name="EnsemblPlants"/>
        </authorList>
    </citation>
    <scope>IDENTIFICATION</scope>
</reference>
<evidence type="ECO:0000256" key="1">
    <source>
        <dbReference type="SAM" id="MobiDB-lite"/>
    </source>
</evidence>
<dbReference type="AlphaFoldDB" id="A0A3B6DCW4"/>
<organism evidence="2">
    <name type="scientific">Triticum aestivum</name>
    <name type="common">Wheat</name>
    <dbReference type="NCBI Taxonomy" id="4565"/>
    <lineage>
        <taxon>Eukaryota</taxon>
        <taxon>Viridiplantae</taxon>
        <taxon>Streptophyta</taxon>
        <taxon>Embryophyta</taxon>
        <taxon>Tracheophyta</taxon>
        <taxon>Spermatophyta</taxon>
        <taxon>Magnoliopsida</taxon>
        <taxon>Liliopsida</taxon>
        <taxon>Poales</taxon>
        <taxon>Poaceae</taxon>
        <taxon>BOP clade</taxon>
        <taxon>Pooideae</taxon>
        <taxon>Triticodae</taxon>
        <taxon>Triticeae</taxon>
        <taxon>Triticinae</taxon>
        <taxon>Triticum</taxon>
    </lineage>
</organism>
<keyword evidence="3" id="KW-1185">Reference proteome</keyword>
<dbReference type="Gramene" id="TraesLDM2D03G01180920.1">
    <property type="protein sequence ID" value="TraesLDM2D03G01180920.1.CDS1"/>
    <property type="gene ID" value="TraesLDM2D03G01180920"/>
</dbReference>
<dbReference type="Gramene" id="TraesNOR2D03G01196350.1">
    <property type="protein sequence ID" value="TraesNOR2D03G01196350.1.CDS1"/>
    <property type="gene ID" value="TraesNOR2D03G01196350"/>
</dbReference>
<dbReference type="EnsemblPlants" id="TraesCS2D02G249300.1">
    <property type="protein sequence ID" value="TraesCS2D02G249300.1.cds1"/>
    <property type="gene ID" value="TraesCS2D02G249300"/>
</dbReference>
<feature type="compositionally biased region" description="Acidic residues" evidence="1">
    <location>
        <begin position="182"/>
        <end position="193"/>
    </location>
</feature>
<feature type="region of interest" description="Disordered" evidence="1">
    <location>
        <begin position="165"/>
        <end position="261"/>
    </location>
</feature>
<dbReference type="Gramene" id="TraesCS2D03G0572400.1">
    <property type="protein sequence ID" value="TraesCS2D03G0572400.1.CDS1"/>
    <property type="gene ID" value="TraesCS2D03G0572400"/>
</dbReference>
<dbReference type="Gramene" id="TraesJAG2D03G01186510.1">
    <property type="protein sequence ID" value="TraesJAG2D03G01186510.1.CDS1"/>
    <property type="gene ID" value="TraesJAG2D03G01186510"/>
</dbReference>
<reference evidence="2" key="1">
    <citation type="submission" date="2018-08" db="EMBL/GenBank/DDBJ databases">
        <authorList>
            <person name="Rossello M."/>
        </authorList>
    </citation>
    <scope>NUCLEOTIDE SEQUENCE [LARGE SCALE GENOMIC DNA]</scope>
    <source>
        <strain evidence="2">cv. Chinese Spring</strain>
    </source>
</reference>
<dbReference type="Gramene" id="TraesPARA_EIv1.0_0687390.1">
    <property type="protein sequence ID" value="TraesPARA_EIv1.0_0687390.1.CDS1"/>
    <property type="gene ID" value="TraesPARA_EIv1.0_0687390"/>
</dbReference>
<name>A0A3B6DCW4_WHEAT</name>
<dbReference type="Gramene" id="TraesCLE_scaffold_098573_01G000100.1">
    <property type="protein sequence ID" value="TraesCLE_scaffold_098573_01G000100.1"/>
    <property type="gene ID" value="TraesCLE_scaffold_098573_01G000100"/>
</dbReference>
<feature type="compositionally biased region" description="Gly residues" evidence="1">
    <location>
        <begin position="235"/>
        <end position="247"/>
    </location>
</feature>
<dbReference type="Gramene" id="TraesARI2D03G01196120.1">
    <property type="protein sequence ID" value="TraesARI2D03G01196120.1.CDS1"/>
    <property type="gene ID" value="TraesARI2D03G01196120"/>
</dbReference>
<dbReference type="Proteomes" id="UP000019116">
    <property type="component" value="Chromosome 2D"/>
</dbReference>
<dbReference type="Gramene" id="TraesLAC2D03G01131550.1">
    <property type="protein sequence ID" value="TraesLAC2D03G01131550.1.CDS1"/>
    <property type="gene ID" value="TraesLAC2D03G01131550"/>
</dbReference>
<dbReference type="Gramene" id="TraesSYM2D03G01194820.1">
    <property type="protein sequence ID" value="TraesSYM2D03G01194820.1.CDS1"/>
    <property type="gene ID" value="TraesSYM2D03G01194820"/>
</dbReference>
<proteinExistence type="predicted"/>
<sequence>MDAHQLVAANDEQSSGYRCSGSPAGVRKCARVHATERRLFALVSCVQALVHEQELVPDHGEDYDRIRAVGVVRLLRGQRAGVVCVREQTGSSACGGVQEHAWVQQGRQPACRECATMVAMQPEPPFARGERSNAWVDKIKEVGGAELHRGGAAGVVQGRGWTWSAGRRADRGDGARVREAEEAGEEDVEEEVDPGSNGRLRGQGRRGGRECCSPRKKKDGPSWSSKRGDRPTLGHGVGVKLGTLPGGGRRKRRVEWREEEV</sequence>
<dbReference type="Gramene" id="TraesWEE_scaffold_104352_01G000100.1">
    <property type="protein sequence ID" value="TraesWEE_scaffold_104352_01G000100.1"/>
    <property type="gene ID" value="TraesWEE_scaffold_104352_01G000100"/>
</dbReference>
<dbReference type="Gramene" id="TraesROB_scaffold_024562_01G000100.1">
    <property type="protein sequence ID" value="TraesROB_scaffold_024562_01G000100.1"/>
    <property type="gene ID" value="TraesROB_scaffold_024562_01G000100"/>
</dbReference>